<comment type="caution">
    <text evidence="1">The sequence shown here is derived from an EMBL/GenBank/DDBJ whole genome shotgun (WGS) entry which is preliminary data.</text>
</comment>
<protein>
    <submittedName>
        <fullName evidence="1">Uncharacterized protein</fullName>
    </submittedName>
</protein>
<accession>A0AC60NTY8</accession>
<evidence type="ECO:0000313" key="1">
    <source>
        <dbReference type="EMBL" id="KAG0410602.1"/>
    </source>
</evidence>
<gene>
    <name evidence="1" type="ORF">HPB47_012278</name>
</gene>
<feature type="non-terminal residue" evidence="1">
    <location>
        <position position="1"/>
    </location>
</feature>
<evidence type="ECO:0000313" key="2">
    <source>
        <dbReference type="Proteomes" id="UP000805193"/>
    </source>
</evidence>
<dbReference type="Proteomes" id="UP000805193">
    <property type="component" value="Unassembled WGS sequence"/>
</dbReference>
<organism evidence="1 2">
    <name type="scientific">Ixodes persulcatus</name>
    <name type="common">Taiga tick</name>
    <dbReference type="NCBI Taxonomy" id="34615"/>
    <lineage>
        <taxon>Eukaryota</taxon>
        <taxon>Metazoa</taxon>
        <taxon>Ecdysozoa</taxon>
        <taxon>Arthropoda</taxon>
        <taxon>Chelicerata</taxon>
        <taxon>Arachnida</taxon>
        <taxon>Acari</taxon>
        <taxon>Parasitiformes</taxon>
        <taxon>Ixodida</taxon>
        <taxon>Ixodoidea</taxon>
        <taxon>Ixodidae</taxon>
        <taxon>Ixodinae</taxon>
        <taxon>Ixodes</taxon>
    </lineage>
</organism>
<dbReference type="EMBL" id="JABSTQ010011507">
    <property type="protein sequence ID" value="KAG0410602.1"/>
    <property type="molecule type" value="Genomic_DNA"/>
</dbReference>
<keyword evidence="2" id="KW-1185">Reference proteome</keyword>
<sequence length="196" mass="20722">CVVQALPRAGNPAAVLSNVAGLLETVLGRLGITADISSISNLLCRPFGFPLLPCENFTSGTLVCGEPITVTLPSVFNIGSCILSGAPGTMGLSLARALVCPLVEILNSATREFAATLPFGFIFRAMAKVIRALTSRLLRSVVSSAEYLLLAEAAEAAPVAELRETTLPRLSKRTEAEARRGACVAYKSLEAYDYFE</sequence>
<reference evidence="1 2" key="1">
    <citation type="journal article" date="2020" name="Cell">
        <title>Large-Scale Comparative Analyses of Tick Genomes Elucidate Their Genetic Diversity and Vector Capacities.</title>
        <authorList>
            <consortium name="Tick Genome and Microbiome Consortium (TIGMIC)"/>
            <person name="Jia N."/>
            <person name="Wang J."/>
            <person name="Shi W."/>
            <person name="Du L."/>
            <person name="Sun Y."/>
            <person name="Zhan W."/>
            <person name="Jiang J.F."/>
            <person name="Wang Q."/>
            <person name="Zhang B."/>
            <person name="Ji P."/>
            <person name="Bell-Sakyi L."/>
            <person name="Cui X.M."/>
            <person name="Yuan T.T."/>
            <person name="Jiang B.G."/>
            <person name="Yang W.F."/>
            <person name="Lam T.T."/>
            <person name="Chang Q.C."/>
            <person name="Ding S.J."/>
            <person name="Wang X.J."/>
            <person name="Zhu J.G."/>
            <person name="Ruan X.D."/>
            <person name="Zhao L."/>
            <person name="Wei J.T."/>
            <person name="Ye R.Z."/>
            <person name="Que T.C."/>
            <person name="Du C.H."/>
            <person name="Zhou Y.H."/>
            <person name="Cheng J.X."/>
            <person name="Dai P.F."/>
            <person name="Guo W.B."/>
            <person name="Han X.H."/>
            <person name="Huang E.J."/>
            <person name="Li L.F."/>
            <person name="Wei W."/>
            <person name="Gao Y.C."/>
            <person name="Liu J.Z."/>
            <person name="Shao H.Z."/>
            <person name="Wang X."/>
            <person name="Wang C.C."/>
            <person name="Yang T.C."/>
            <person name="Huo Q.B."/>
            <person name="Li W."/>
            <person name="Chen H.Y."/>
            <person name="Chen S.E."/>
            <person name="Zhou L.G."/>
            <person name="Ni X.B."/>
            <person name="Tian J.H."/>
            <person name="Sheng Y."/>
            <person name="Liu T."/>
            <person name="Pan Y.S."/>
            <person name="Xia L.Y."/>
            <person name="Li J."/>
            <person name="Zhao F."/>
            <person name="Cao W.C."/>
        </authorList>
    </citation>
    <scope>NUCLEOTIDE SEQUENCE [LARGE SCALE GENOMIC DNA]</scope>
    <source>
        <strain evidence="1">Iper-2018</strain>
    </source>
</reference>
<proteinExistence type="predicted"/>
<name>A0AC60NTY8_IXOPE</name>